<protein>
    <submittedName>
        <fullName evidence="3">RE1-silencing transcription factor</fullName>
    </submittedName>
</protein>
<reference evidence="3" key="1">
    <citation type="submission" date="2021-05" db="EMBL/GenBank/DDBJ databases">
        <authorList>
            <person name="Alioto T."/>
            <person name="Alioto T."/>
            <person name="Gomez Garrido J."/>
        </authorList>
    </citation>
    <scope>NUCLEOTIDE SEQUENCE</scope>
</reference>
<dbReference type="SUPFAM" id="SSF57667">
    <property type="entry name" value="beta-beta-alpha zinc fingers"/>
    <property type="match status" value="1"/>
</dbReference>
<evidence type="ECO:0000256" key="1">
    <source>
        <dbReference type="PROSITE-ProRule" id="PRU00042"/>
    </source>
</evidence>
<keyword evidence="1" id="KW-0863">Zinc-finger</keyword>
<feature type="domain" description="C2H2-type" evidence="2">
    <location>
        <begin position="37"/>
        <end position="64"/>
    </location>
</feature>
<sequence>MLSCSYCNAFLVRNAEYLLNHCKTCTAMPRLSSLYNYMCYTCPYHSINNSHMLAHVRKHLGEKPFKCSHCPYSTPYLYHLKTHEKRRHCMEINTVPSRIYIST</sequence>
<accession>A0A8D8Q508</accession>
<keyword evidence="1" id="KW-0479">Metal-binding</keyword>
<dbReference type="Pfam" id="PF23225">
    <property type="entry name" value="zf-C2H2_7th_ZNF462"/>
    <property type="match status" value="1"/>
</dbReference>
<dbReference type="EMBL" id="HBUF01059395">
    <property type="protein sequence ID" value="CAG6625265.1"/>
    <property type="molecule type" value="Transcribed_RNA"/>
</dbReference>
<evidence type="ECO:0000259" key="2">
    <source>
        <dbReference type="PROSITE" id="PS50157"/>
    </source>
</evidence>
<dbReference type="AlphaFoldDB" id="A0A8D8Q508"/>
<dbReference type="PROSITE" id="PS50157">
    <property type="entry name" value="ZINC_FINGER_C2H2_2"/>
    <property type="match status" value="1"/>
</dbReference>
<proteinExistence type="predicted"/>
<keyword evidence="1" id="KW-0862">Zinc</keyword>
<dbReference type="InterPro" id="IPR059059">
    <property type="entry name" value="Znf-C2H2_7th_ZNF462"/>
</dbReference>
<dbReference type="Gene3D" id="3.30.160.60">
    <property type="entry name" value="Classic Zinc Finger"/>
    <property type="match status" value="1"/>
</dbReference>
<dbReference type="InterPro" id="IPR013087">
    <property type="entry name" value="Znf_C2H2_type"/>
</dbReference>
<organism evidence="3">
    <name type="scientific">Cacopsylla melanoneura</name>
    <dbReference type="NCBI Taxonomy" id="428564"/>
    <lineage>
        <taxon>Eukaryota</taxon>
        <taxon>Metazoa</taxon>
        <taxon>Ecdysozoa</taxon>
        <taxon>Arthropoda</taxon>
        <taxon>Hexapoda</taxon>
        <taxon>Insecta</taxon>
        <taxon>Pterygota</taxon>
        <taxon>Neoptera</taxon>
        <taxon>Paraneoptera</taxon>
        <taxon>Hemiptera</taxon>
        <taxon>Sternorrhyncha</taxon>
        <taxon>Psylloidea</taxon>
        <taxon>Psyllidae</taxon>
        <taxon>Psyllinae</taxon>
        <taxon>Cacopsylla</taxon>
    </lineage>
</organism>
<dbReference type="SMART" id="SM00355">
    <property type="entry name" value="ZnF_C2H2"/>
    <property type="match status" value="2"/>
</dbReference>
<evidence type="ECO:0000313" key="3">
    <source>
        <dbReference type="EMBL" id="CAG6625266.1"/>
    </source>
</evidence>
<dbReference type="EMBL" id="HBUF01059396">
    <property type="protein sequence ID" value="CAG6625266.1"/>
    <property type="molecule type" value="Transcribed_RNA"/>
</dbReference>
<name>A0A8D8Q508_9HEMI</name>
<dbReference type="InterPro" id="IPR036236">
    <property type="entry name" value="Znf_C2H2_sf"/>
</dbReference>
<dbReference type="GO" id="GO:0008270">
    <property type="term" value="F:zinc ion binding"/>
    <property type="evidence" value="ECO:0007669"/>
    <property type="project" value="UniProtKB-KW"/>
</dbReference>
<dbReference type="FunFam" id="3.30.160.60:FF:000630">
    <property type="entry name" value="Zinc finger protein 180"/>
    <property type="match status" value="1"/>
</dbReference>